<evidence type="ECO:0000313" key="4">
    <source>
        <dbReference type="EMBL" id="AXX98325.1"/>
    </source>
</evidence>
<proteinExistence type="predicted"/>
<dbReference type="CDD" id="cd00165">
    <property type="entry name" value="S4"/>
    <property type="match status" value="1"/>
</dbReference>
<dbReference type="PROSITE" id="PS50889">
    <property type="entry name" value="S4"/>
    <property type="match status" value="1"/>
</dbReference>
<dbReference type="KEGG" id="pamo:BAR1_10540"/>
<protein>
    <submittedName>
        <fullName evidence="4">RNA-binding S4 domain-containing protein</fullName>
    </submittedName>
</protein>
<dbReference type="InterPro" id="IPR002942">
    <property type="entry name" value="S4_RNA-bd"/>
</dbReference>
<dbReference type="AlphaFoldDB" id="A0A347UHJ7"/>
<sequence>MADAPDKGRVDKWLWHARFFKTRSLATKQVTGGHVRLNGSRISKASVLVTAGDTLTFPQARRIRVIQITAIATRRGPAPEAQALYLDLTPPEEKPEPTAQIERKGRPTKKDRRTARILRGSYLD</sequence>
<feature type="compositionally biased region" description="Basic residues" evidence="2">
    <location>
        <begin position="106"/>
        <end position="116"/>
    </location>
</feature>
<evidence type="ECO:0000256" key="2">
    <source>
        <dbReference type="SAM" id="MobiDB-lite"/>
    </source>
</evidence>
<keyword evidence="1" id="KW-0694">RNA-binding</keyword>
<dbReference type="Proteomes" id="UP000261704">
    <property type="component" value="Chromosome"/>
</dbReference>
<dbReference type="RefSeq" id="WP_118942981.1">
    <property type="nucleotide sequence ID" value="NZ_CP032125.1"/>
</dbReference>
<dbReference type="Gene3D" id="3.10.290.10">
    <property type="entry name" value="RNA-binding S4 domain"/>
    <property type="match status" value="1"/>
</dbReference>
<dbReference type="GO" id="GO:0003723">
    <property type="term" value="F:RNA binding"/>
    <property type="evidence" value="ECO:0007669"/>
    <property type="project" value="UniProtKB-KW"/>
</dbReference>
<dbReference type="EMBL" id="CP032125">
    <property type="protein sequence ID" value="AXX98325.1"/>
    <property type="molecule type" value="Genomic_DNA"/>
</dbReference>
<accession>A0A347UHJ7</accession>
<dbReference type="Pfam" id="PF01479">
    <property type="entry name" value="S4"/>
    <property type="match status" value="1"/>
</dbReference>
<evidence type="ECO:0000313" key="5">
    <source>
        <dbReference type="Proteomes" id="UP000261704"/>
    </source>
</evidence>
<reference evidence="4 5" key="1">
    <citation type="submission" date="2018-09" db="EMBL/GenBank/DDBJ databases">
        <title>Profundibacter amoris BAR1 gen. nov., sp. nov., a new member of the Roseobacter clade isolated at Lokis Castle Vent Field on the Arctic Mid-Oceanic Ridge.</title>
        <authorList>
            <person name="Le Moine Bauer S."/>
            <person name="Sjoeberg A.G."/>
            <person name="L'Haridon S."/>
            <person name="Stokke R."/>
            <person name="Roalkvam I."/>
            <person name="Steen I.H."/>
            <person name="Dahle H."/>
        </authorList>
    </citation>
    <scope>NUCLEOTIDE SEQUENCE [LARGE SCALE GENOMIC DNA]</scope>
    <source>
        <strain evidence="4 5">BAR1</strain>
    </source>
</reference>
<dbReference type="SUPFAM" id="SSF55174">
    <property type="entry name" value="Alpha-L RNA-binding motif"/>
    <property type="match status" value="1"/>
</dbReference>
<feature type="compositionally biased region" description="Basic and acidic residues" evidence="2">
    <location>
        <begin position="91"/>
        <end position="105"/>
    </location>
</feature>
<dbReference type="InterPro" id="IPR036986">
    <property type="entry name" value="S4_RNA-bd_sf"/>
</dbReference>
<evidence type="ECO:0000256" key="1">
    <source>
        <dbReference type="PROSITE-ProRule" id="PRU00182"/>
    </source>
</evidence>
<feature type="region of interest" description="Disordered" evidence="2">
    <location>
        <begin position="88"/>
        <end position="124"/>
    </location>
</feature>
<keyword evidence="5" id="KW-1185">Reference proteome</keyword>
<evidence type="ECO:0000259" key="3">
    <source>
        <dbReference type="SMART" id="SM00363"/>
    </source>
</evidence>
<dbReference type="SMART" id="SM00363">
    <property type="entry name" value="S4"/>
    <property type="match status" value="1"/>
</dbReference>
<name>A0A347UHJ7_9RHOB</name>
<dbReference type="OrthoDB" id="9797176at2"/>
<feature type="domain" description="RNA-binding S4" evidence="3">
    <location>
        <begin position="8"/>
        <end position="68"/>
    </location>
</feature>
<gene>
    <name evidence="4" type="ORF">BAR1_10540</name>
</gene>
<organism evidence="4 5">
    <name type="scientific">Profundibacter amoris</name>
    <dbReference type="NCBI Taxonomy" id="2171755"/>
    <lineage>
        <taxon>Bacteria</taxon>
        <taxon>Pseudomonadati</taxon>
        <taxon>Pseudomonadota</taxon>
        <taxon>Alphaproteobacteria</taxon>
        <taxon>Rhodobacterales</taxon>
        <taxon>Paracoccaceae</taxon>
        <taxon>Profundibacter</taxon>
    </lineage>
</organism>